<dbReference type="InterPro" id="IPR004839">
    <property type="entry name" value="Aminotransferase_I/II_large"/>
</dbReference>
<name>A0A060RL25_9STRE</name>
<dbReference type="CDD" id="cd00609">
    <property type="entry name" value="AAT_like"/>
    <property type="match status" value="1"/>
</dbReference>
<dbReference type="InterPro" id="IPR050881">
    <property type="entry name" value="LL-DAP_aminotransferase"/>
</dbReference>
<organism evidence="5 6">
    <name type="scientific">Streptococcus gallolyticus</name>
    <dbReference type="NCBI Taxonomy" id="315405"/>
    <lineage>
        <taxon>Bacteria</taxon>
        <taxon>Bacillati</taxon>
        <taxon>Bacillota</taxon>
        <taxon>Bacilli</taxon>
        <taxon>Lactobacillales</taxon>
        <taxon>Streptococcaceae</taxon>
        <taxon>Streptococcus</taxon>
    </lineage>
</organism>
<protein>
    <submittedName>
        <fullName evidence="5">Putative aspartate aminotransferase</fullName>
    </submittedName>
</protein>
<dbReference type="EMBL" id="CCBC010000198">
    <property type="protein sequence ID" value="CDO18575.1"/>
    <property type="molecule type" value="Genomic_DNA"/>
</dbReference>
<dbReference type="InterPro" id="IPR015421">
    <property type="entry name" value="PyrdxlP-dep_Trfase_major"/>
</dbReference>
<dbReference type="SUPFAM" id="SSF53383">
    <property type="entry name" value="PLP-dependent transferases"/>
    <property type="match status" value="1"/>
</dbReference>
<comment type="cofactor">
    <cofactor evidence="1">
        <name>pyridoxal 5'-phosphate</name>
        <dbReference type="ChEBI" id="CHEBI:597326"/>
    </cofactor>
</comment>
<evidence type="ECO:0000259" key="4">
    <source>
        <dbReference type="Pfam" id="PF00155"/>
    </source>
</evidence>
<evidence type="ECO:0000313" key="5">
    <source>
        <dbReference type="EMBL" id="CDO18575.1"/>
    </source>
</evidence>
<evidence type="ECO:0000313" key="6">
    <source>
        <dbReference type="Proteomes" id="UP000027584"/>
    </source>
</evidence>
<dbReference type="GO" id="GO:0008483">
    <property type="term" value="F:transaminase activity"/>
    <property type="evidence" value="ECO:0007669"/>
    <property type="project" value="UniProtKB-KW"/>
</dbReference>
<dbReference type="Pfam" id="PF00155">
    <property type="entry name" value="Aminotran_1_2"/>
    <property type="match status" value="1"/>
</dbReference>
<accession>A0A060RL25</accession>
<evidence type="ECO:0000256" key="3">
    <source>
        <dbReference type="ARBA" id="ARBA00022679"/>
    </source>
</evidence>
<dbReference type="PANTHER" id="PTHR42832">
    <property type="entry name" value="AMINO ACID AMINOTRANSFERASE"/>
    <property type="match status" value="1"/>
</dbReference>
<dbReference type="AlphaFoldDB" id="A0A060RL25"/>
<sequence length="392" mass="43167">MFSQSKILQELPEQFFASLVAKVNAEVAEGYDVINLGQGNPDQPTYDYIVDALVESAKNPASHKYSQFRGNANFKAVASQFYKDNYHVNLDSEKEICVLGGAKIGLVEFPLATMNPHDLLLLPDPGYPDYLSSVSLGKINYETFPLKAENNFLPDLQAIPEEVAKRAKFIYVNYPNNPTGAVATVAFYEELVAWAKKYEIGVVSDFAYGALGADGYENPSFLSTPGAKDVGIELYTFSKTFNMAGWRLAFAAGNEQLIEALNLLQDHLFVSIFPAIQDAGAAALLDEKAKATIAGLNQKYDERRHAFVQAAEKIGWHAFESKGSFYAWMPVPEGYDSESFADLLLNEAHVAVAPGKGFGEQGDGYVRIGLLVEPDRLVEAVERISKLKLFEK</sequence>
<proteinExistence type="predicted"/>
<comment type="caution">
    <text evidence="5">The sequence shown here is derived from an EMBL/GenBank/DDBJ whole genome shotgun (WGS) entry which is preliminary data.</text>
</comment>
<feature type="domain" description="Aminotransferase class I/classII large" evidence="4">
    <location>
        <begin position="32"/>
        <end position="384"/>
    </location>
</feature>
<evidence type="ECO:0000256" key="2">
    <source>
        <dbReference type="ARBA" id="ARBA00022576"/>
    </source>
</evidence>
<dbReference type="PANTHER" id="PTHR42832:SF3">
    <property type="entry name" value="L-GLUTAMINE--4-(METHYLSULFANYL)-2-OXOBUTANOATE AMINOTRANSFERASE"/>
    <property type="match status" value="1"/>
</dbReference>
<dbReference type="Gene3D" id="3.40.640.10">
    <property type="entry name" value="Type I PLP-dependent aspartate aminotransferase-like (Major domain)"/>
    <property type="match status" value="1"/>
</dbReference>
<dbReference type="Gene3D" id="3.90.1150.10">
    <property type="entry name" value="Aspartate Aminotransferase, domain 1"/>
    <property type="match status" value="1"/>
</dbReference>
<dbReference type="NCBIfam" id="NF005977">
    <property type="entry name" value="PRK08068.1"/>
    <property type="match status" value="1"/>
</dbReference>
<dbReference type="Proteomes" id="UP000027584">
    <property type="component" value="Unassembled WGS sequence"/>
</dbReference>
<reference evidence="5 6" key="1">
    <citation type="submission" date="2014-02" db="EMBL/GenBank/DDBJ databases">
        <authorList>
            <person name="Manrique M."/>
        </authorList>
    </citation>
    <scope>NUCLEOTIDE SEQUENCE [LARGE SCALE GENOMIC DNA]</scope>
    <source>
        <strain evidence="5 6">LMG17956</strain>
    </source>
</reference>
<dbReference type="InterPro" id="IPR015422">
    <property type="entry name" value="PyrdxlP-dep_Trfase_small"/>
</dbReference>
<reference evidence="5 6" key="2">
    <citation type="submission" date="2014-05" db="EMBL/GenBank/DDBJ databases">
        <title>Genome sequence of Streptococcus gallolyticus.</title>
        <authorList>
            <person name="Del Campo R."/>
        </authorList>
    </citation>
    <scope>NUCLEOTIDE SEQUENCE [LARGE SCALE GENOMIC DNA]</scope>
    <source>
        <strain evidence="5 6">LMG17956</strain>
    </source>
</reference>
<dbReference type="GeneID" id="57921747"/>
<gene>
    <name evidence="5" type="ORF">BN963_SGAL_01775</name>
</gene>
<evidence type="ECO:0000256" key="1">
    <source>
        <dbReference type="ARBA" id="ARBA00001933"/>
    </source>
</evidence>
<dbReference type="RefSeq" id="WP_009853786.1">
    <property type="nucleotide sequence ID" value="NZ_CP054015.1"/>
</dbReference>
<dbReference type="GO" id="GO:0030170">
    <property type="term" value="F:pyridoxal phosphate binding"/>
    <property type="evidence" value="ECO:0007669"/>
    <property type="project" value="InterPro"/>
</dbReference>
<keyword evidence="2 5" id="KW-0032">Aminotransferase</keyword>
<dbReference type="InterPro" id="IPR015424">
    <property type="entry name" value="PyrdxlP-dep_Trfase"/>
</dbReference>
<keyword evidence="3 5" id="KW-0808">Transferase</keyword>